<dbReference type="EMBL" id="VCAZ01000041">
    <property type="protein sequence ID" value="TSM12514.1"/>
    <property type="molecule type" value="Genomic_DNA"/>
</dbReference>
<dbReference type="Proteomes" id="UP000319801">
    <property type="component" value="Unassembled WGS sequence"/>
</dbReference>
<dbReference type="OrthoDB" id="437369at2759"/>
<evidence type="ECO:0000256" key="11">
    <source>
        <dbReference type="ARBA" id="ARBA00040608"/>
    </source>
</evidence>
<proteinExistence type="inferred from homology"/>
<dbReference type="InterPro" id="IPR010795">
    <property type="entry name" value="Prenylcys_lyase"/>
</dbReference>
<evidence type="ECO:0000256" key="8">
    <source>
        <dbReference type="ARBA" id="ARBA00023180"/>
    </source>
</evidence>
<dbReference type="EC" id="1.8.3.5" evidence="10"/>
<evidence type="ECO:0000256" key="7">
    <source>
        <dbReference type="ARBA" id="ARBA00023002"/>
    </source>
</evidence>
<sequence>MSVRTLSYKALLFFGLCQVGRRGFVSASELREPPKKIAIIGAGIGGTSAAYFLRQDFGPSVKIDVFEAGAVGGRLATEEVEGRSLSVRAEVPSKMAIFDGKELLFEESDWFIVNFLRMLWRYGFNAIRMHMWVEGILEKFMRIYQFQQFSYSFSSVDRMLHAMGGDEFLTLLNQTLEEAMLAHGFSQTFINEIVTPISRVNYGQSVRLHAFAGAVSLAGAESGLWAVDEGNKRVCFGLLYHSKAELISARVTNIALKTRPSKSGANTKFYEVNYVSDSGSAYSLYDVVILATPLHQGLSDISFSGFSPPLPSHFPGRYHQTVTTLVLGRLNISYVDVRRKPSEFFVSDIFTTDGEKLGICSLSSLDPVHITPGYSRPPASETTVWKIFSPEPLTEEQLRTLFVSRERVIEKRWLAYPSYRAPERRPPPFILNDSLYYLSPIEWAASAMETSALSARNVALLAKHRWYKNTAKVDQEGLHSRLRGEL</sequence>
<dbReference type="InterPro" id="IPR017046">
    <property type="entry name" value="Prenylcysteine_Oxase1"/>
</dbReference>
<evidence type="ECO:0000256" key="1">
    <source>
        <dbReference type="ARBA" id="ARBA00001974"/>
    </source>
</evidence>
<evidence type="ECO:0000256" key="6">
    <source>
        <dbReference type="ARBA" id="ARBA00022827"/>
    </source>
</evidence>
<reference evidence="18 19" key="1">
    <citation type="journal article" date="2019" name="Genome Biol. Evol.">
        <title>Whole-Genome Sequencing of the Giant Devil Catfish, Bagarius yarrelli.</title>
        <authorList>
            <person name="Jiang W."/>
            <person name="Lv Y."/>
            <person name="Cheng L."/>
            <person name="Yang K."/>
            <person name="Chao B."/>
            <person name="Wang X."/>
            <person name="Li Y."/>
            <person name="Pan X."/>
            <person name="You X."/>
            <person name="Zhang Y."/>
            <person name="Yang J."/>
            <person name="Li J."/>
            <person name="Zhang X."/>
            <person name="Liu S."/>
            <person name="Sun C."/>
            <person name="Yang J."/>
            <person name="Shi Q."/>
        </authorList>
    </citation>
    <scope>NUCLEOTIDE SEQUENCE [LARGE SCALE GENOMIC DNA]</scope>
    <source>
        <strain evidence="18">JWS20170419001</strain>
        <tissue evidence="18">Muscle</tissue>
    </source>
</reference>
<evidence type="ECO:0000256" key="5">
    <source>
        <dbReference type="ARBA" id="ARBA00022729"/>
    </source>
</evidence>
<comment type="similarity">
    <text evidence="3 16">Belongs to the prenylcysteine oxidase family.</text>
</comment>
<keyword evidence="19" id="KW-1185">Reference proteome</keyword>
<organism evidence="18 19">
    <name type="scientific">Bagarius yarrelli</name>
    <name type="common">Goonch</name>
    <name type="synonym">Bagrus yarrelli</name>
    <dbReference type="NCBI Taxonomy" id="175774"/>
    <lineage>
        <taxon>Eukaryota</taxon>
        <taxon>Metazoa</taxon>
        <taxon>Chordata</taxon>
        <taxon>Craniata</taxon>
        <taxon>Vertebrata</taxon>
        <taxon>Euteleostomi</taxon>
        <taxon>Actinopterygii</taxon>
        <taxon>Neopterygii</taxon>
        <taxon>Teleostei</taxon>
        <taxon>Ostariophysi</taxon>
        <taxon>Siluriformes</taxon>
        <taxon>Sisoridae</taxon>
        <taxon>Sisorinae</taxon>
        <taxon>Bagarius</taxon>
    </lineage>
</organism>
<evidence type="ECO:0000313" key="19">
    <source>
        <dbReference type="Proteomes" id="UP000319801"/>
    </source>
</evidence>
<keyword evidence="7 16" id="KW-0560">Oxidoreductase</keyword>
<evidence type="ECO:0000256" key="4">
    <source>
        <dbReference type="ARBA" id="ARBA00022630"/>
    </source>
</evidence>
<comment type="catalytic activity">
    <reaction evidence="13">
        <text>S-(2E,6E)-farnesyl-L-cysteine + O2 + H2O = (2E,6E)-farnesal + L-cysteine + H2O2</text>
        <dbReference type="Rhea" id="RHEA:30231"/>
        <dbReference type="ChEBI" id="CHEBI:15377"/>
        <dbReference type="ChEBI" id="CHEBI:15379"/>
        <dbReference type="ChEBI" id="CHEBI:15894"/>
        <dbReference type="ChEBI" id="CHEBI:16240"/>
        <dbReference type="ChEBI" id="CHEBI:35235"/>
        <dbReference type="ChEBI" id="CHEBI:62141"/>
        <dbReference type="EC" id="1.8.3.5"/>
    </reaction>
    <physiologicalReaction direction="left-to-right" evidence="13">
        <dbReference type="Rhea" id="RHEA:30232"/>
    </physiologicalReaction>
</comment>
<dbReference type="Pfam" id="PF07156">
    <property type="entry name" value="Prenylcys_lyase"/>
    <property type="match status" value="1"/>
</dbReference>
<comment type="function">
    <text evidence="12">Prenylcysteine oxidase that cleaves the thioether bond of prenyl-L-cysteines, such as farnesylcysteine and geranylgeranylcysteine. Only active against free prenylcysteines and not prenylcysteine residues within prenylated proteins or peptides. Involved in the final step in the degradation of prenylated proteins, by degrading prenylcysteines after the protein has been degraded.</text>
</comment>
<dbReference type="GO" id="GO:0001735">
    <property type="term" value="F:prenylcysteine oxidase activity"/>
    <property type="evidence" value="ECO:0007669"/>
    <property type="project" value="UniProtKB-UniRule"/>
</dbReference>
<keyword evidence="4 16" id="KW-0285">Flavoprotein</keyword>
<evidence type="ECO:0000256" key="16">
    <source>
        <dbReference type="PIRNR" id="PIRNR036292"/>
    </source>
</evidence>
<protein>
    <recommendedName>
        <fullName evidence="11">Prenylcysteine oxidase 1</fullName>
        <ecNumber evidence="10">1.8.3.5</ecNumber>
    </recommendedName>
</protein>
<dbReference type="SUPFAM" id="SSF51905">
    <property type="entry name" value="FAD/NAD(P)-binding domain"/>
    <property type="match status" value="1"/>
</dbReference>
<evidence type="ECO:0000256" key="9">
    <source>
        <dbReference type="ARBA" id="ARBA00023228"/>
    </source>
</evidence>
<evidence type="ECO:0000256" key="12">
    <source>
        <dbReference type="ARBA" id="ARBA00045287"/>
    </source>
</evidence>
<comment type="catalytic activity">
    <reaction evidence="15">
        <text>[(2E,6E,10E)-geranylgeranyl]-L-cysteine + O2 + H2O = (2E,6E,10E)-geranylgeranial + L-cysteine + H2O2</text>
        <dbReference type="Rhea" id="RHEA:70407"/>
        <dbReference type="ChEBI" id="CHEBI:15377"/>
        <dbReference type="ChEBI" id="CHEBI:15379"/>
        <dbReference type="ChEBI" id="CHEBI:16240"/>
        <dbReference type="ChEBI" id="CHEBI:35235"/>
        <dbReference type="ChEBI" id="CHEBI:189549"/>
        <dbReference type="ChEBI" id="CHEBI:189554"/>
        <dbReference type="EC" id="1.8.3.5"/>
    </reaction>
    <physiologicalReaction direction="left-to-right" evidence="15">
        <dbReference type="Rhea" id="RHEA:70408"/>
    </physiologicalReaction>
</comment>
<keyword evidence="8" id="KW-0325">Glycoprotein</keyword>
<keyword evidence="5" id="KW-0732">Signal</keyword>
<dbReference type="GO" id="GO:0030327">
    <property type="term" value="P:prenylated protein catabolic process"/>
    <property type="evidence" value="ECO:0007669"/>
    <property type="project" value="TreeGrafter"/>
</dbReference>
<dbReference type="PANTHER" id="PTHR15944:SF3">
    <property type="entry name" value="PRENYLCYSTEINE OXIDASE 1"/>
    <property type="match status" value="1"/>
</dbReference>
<dbReference type="GO" id="GO:0005764">
    <property type="term" value="C:lysosome"/>
    <property type="evidence" value="ECO:0007669"/>
    <property type="project" value="UniProtKB-SubCell"/>
</dbReference>
<comment type="cofactor">
    <cofactor evidence="1 16">
        <name>FAD</name>
        <dbReference type="ChEBI" id="CHEBI:57692"/>
    </cofactor>
</comment>
<evidence type="ECO:0000313" key="18">
    <source>
        <dbReference type="EMBL" id="TSM12514.1"/>
    </source>
</evidence>
<evidence type="ECO:0000256" key="13">
    <source>
        <dbReference type="ARBA" id="ARBA00047616"/>
    </source>
</evidence>
<comment type="caution">
    <text evidence="18">The sequence shown here is derived from an EMBL/GenBank/DDBJ whole genome shotgun (WGS) entry which is preliminary data.</text>
</comment>
<dbReference type="Gene3D" id="3.50.50.60">
    <property type="entry name" value="FAD/NAD(P)-binding domain"/>
    <property type="match status" value="1"/>
</dbReference>
<dbReference type="PIRSF" id="PIRSF036292">
    <property type="entry name" value="Prenylcysteine_oxidase"/>
    <property type="match status" value="1"/>
</dbReference>
<evidence type="ECO:0000256" key="10">
    <source>
        <dbReference type="ARBA" id="ARBA00039077"/>
    </source>
</evidence>
<comment type="catalytic activity">
    <reaction evidence="14">
        <text>an S-polyprenyl-L-cysteine + O2 + H2O = a polyprenal + L-cysteine + H2O2</text>
        <dbReference type="Rhea" id="RHEA:53892"/>
        <dbReference type="Rhea" id="RHEA-COMP:13675"/>
        <dbReference type="Rhea" id="RHEA-COMP:13676"/>
        <dbReference type="ChEBI" id="CHEBI:15377"/>
        <dbReference type="ChEBI" id="CHEBI:15379"/>
        <dbReference type="ChEBI" id="CHEBI:16240"/>
        <dbReference type="ChEBI" id="CHEBI:35235"/>
        <dbReference type="ChEBI" id="CHEBI:137934"/>
        <dbReference type="ChEBI" id="CHEBI:137935"/>
        <dbReference type="EC" id="1.8.3.5"/>
    </reaction>
    <physiologicalReaction direction="left-to-right" evidence="14">
        <dbReference type="Rhea" id="RHEA:53893"/>
    </physiologicalReaction>
</comment>
<accession>A0A556U2P5</accession>
<dbReference type="AlphaFoldDB" id="A0A556U2P5"/>
<evidence type="ECO:0000256" key="15">
    <source>
        <dbReference type="ARBA" id="ARBA00049343"/>
    </source>
</evidence>
<keyword evidence="6 16" id="KW-0274">FAD</keyword>
<dbReference type="PANTHER" id="PTHR15944">
    <property type="entry name" value="FARNESYLCYSTEINE LYASE"/>
    <property type="match status" value="1"/>
</dbReference>
<gene>
    <name evidence="18" type="ORF">Baya_7915</name>
</gene>
<dbReference type="GO" id="GO:0030328">
    <property type="term" value="P:prenylcysteine catabolic process"/>
    <property type="evidence" value="ECO:0007669"/>
    <property type="project" value="UniProtKB-UniRule"/>
</dbReference>
<evidence type="ECO:0000256" key="2">
    <source>
        <dbReference type="ARBA" id="ARBA00004371"/>
    </source>
</evidence>
<evidence type="ECO:0000256" key="3">
    <source>
        <dbReference type="ARBA" id="ARBA00009967"/>
    </source>
</evidence>
<feature type="domain" description="Prenylcysteine lyase" evidence="17">
    <location>
        <begin position="105"/>
        <end position="475"/>
    </location>
</feature>
<dbReference type="Pfam" id="PF13450">
    <property type="entry name" value="NAD_binding_8"/>
    <property type="match status" value="1"/>
</dbReference>
<name>A0A556U2P5_BAGYA</name>
<evidence type="ECO:0000259" key="17">
    <source>
        <dbReference type="Pfam" id="PF07156"/>
    </source>
</evidence>
<evidence type="ECO:0000256" key="14">
    <source>
        <dbReference type="ARBA" id="ARBA00048495"/>
    </source>
</evidence>
<comment type="subcellular location">
    <subcellularLocation>
        <location evidence="2">Lysosome</location>
    </subcellularLocation>
</comment>
<dbReference type="InterPro" id="IPR036188">
    <property type="entry name" value="FAD/NAD-bd_sf"/>
</dbReference>
<keyword evidence="9" id="KW-0458">Lysosome</keyword>